<evidence type="ECO:0000256" key="3">
    <source>
        <dbReference type="ARBA" id="ARBA00023157"/>
    </source>
</evidence>
<feature type="chain" id="PRO_5005516051" evidence="4">
    <location>
        <begin position="18"/>
        <end position="263"/>
    </location>
</feature>
<name>A0A0K8R6Y3_IXORI</name>
<feature type="domain" description="BPTI/Kunitz inhibitor" evidence="5">
    <location>
        <begin position="202"/>
        <end position="253"/>
    </location>
</feature>
<feature type="signal peptide" evidence="4">
    <location>
        <begin position="1"/>
        <end position="17"/>
    </location>
</feature>
<evidence type="ECO:0000256" key="2">
    <source>
        <dbReference type="ARBA" id="ARBA00022900"/>
    </source>
</evidence>
<evidence type="ECO:0000313" key="6">
    <source>
        <dbReference type="EMBL" id="JAA66925.1"/>
    </source>
</evidence>
<dbReference type="Gene3D" id="4.10.410.10">
    <property type="entry name" value="Pancreatic trypsin inhibitor Kunitz domain"/>
    <property type="match status" value="4"/>
</dbReference>
<protein>
    <submittedName>
        <fullName evidence="6">Putative salivary kunitz domain protein</fullName>
    </submittedName>
</protein>
<dbReference type="EMBL" id="GADI01006883">
    <property type="protein sequence ID" value="JAA66925.1"/>
    <property type="molecule type" value="mRNA"/>
</dbReference>
<dbReference type="GO" id="GO:0005615">
    <property type="term" value="C:extracellular space"/>
    <property type="evidence" value="ECO:0007669"/>
    <property type="project" value="TreeGrafter"/>
</dbReference>
<dbReference type="PANTHER" id="PTHR10083:SF374">
    <property type="entry name" value="BPTI_KUNITZ INHIBITOR DOMAIN-CONTAINING PROTEIN"/>
    <property type="match status" value="1"/>
</dbReference>
<evidence type="ECO:0000256" key="4">
    <source>
        <dbReference type="SAM" id="SignalP"/>
    </source>
</evidence>
<keyword evidence="2" id="KW-0722">Serine protease inhibitor</keyword>
<dbReference type="GO" id="GO:0004867">
    <property type="term" value="F:serine-type endopeptidase inhibitor activity"/>
    <property type="evidence" value="ECO:0007669"/>
    <property type="project" value="UniProtKB-KW"/>
</dbReference>
<organism evidence="6">
    <name type="scientific">Ixodes ricinus</name>
    <name type="common">Common tick</name>
    <name type="synonym">Acarus ricinus</name>
    <dbReference type="NCBI Taxonomy" id="34613"/>
    <lineage>
        <taxon>Eukaryota</taxon>
        <taxon>Metazoa</taxon>
        <taxon>Ecdysozoa</taxon>
        <taxon>Arthropoda</taxon>
        <taxon>Chelicerata</taxon>
        <taxon>Arachnida</taxon>
        <taxon>Acari</taxon>
        <taxon>Parasitiformes</taxon>
        <taxon>Ixodida</taxon>
        <taxon>Ixodoidea</taxon>
        <taxon>Ixodidae</taxon>
        <taxon>Ixodinae</taxon>
        <taxon>Ixodes</taxon>
    </lineage>
</organism>
<keyword evidence="3" id="KW-1015">Disulfide bond</keyword>
<keyword evidence="4" id="KW-0732">Signal</keyword>
<feature type="domain" description="BPTI/Kunitz inhibitor" evidence="5">
    <location>
        <begin position="147"/>
        <end position="196"/>
    </location>
</feature>
<evidence type="ECO:0000259" key="5">
    <source>
        <dbReference type="PROSITE" id="PS50279"/>
    </source>
</evidence>
<dbReference type="InterPro" id="IPR050098">
    <property type="entry name" value="TFPI/VKTCI-like"/>
</dbReference>
<evidence type="ECO:0000256" key="1">
    <source>
        <dbReference type="ARBA" id="ARBA00022690"/>
    </source>
</evidence>
<dbReference type="InterPro" id="IPR036880">
    <property type="entry name" value="Kunitz_BPTI_sf"/>
</dbReference>
<sequence>MLLKIALIIALATEGSSYCLGRRDRNVCLLNPKQGRSRGYFREWYYDQKTGKCSRFVFGDAVGSPDENRFSSESECNKLCRNPDFGPCAKGVPNWCKSMDTNWYRFDMKTHTCREMKWNECPNGDGNAFSLFYHCNQRCGRFILNKCQMPIQNMSTCVEFEPRYGYNHLTRMCEEFTGCADGGNSFPTVKECWKTCAGNSICAQDPHVGWAGAFPRYFYDINENRCLRTYQLSSYVPGNTNIFYNLADCNSTCIANYTPGRIY</sequence>
<keyword evidence="1" id="KW-0646">Protease inhibitor</keyword>
<reference evidence="6" key="1">
    <citation type="submission" date="2012-12" db="EMBL/GenBank/DDBJ databases">
        <title>Identification and characterization of a phenylalanine ammonia-lyase gene family in Isatis indigotica Fort.</title>
        <authorList>
            <person name="Liu Q."/>
            <person name="Chen J."/>
            <person name="Zhou X."/>
            <person name="Di P."/>
            <person name="Xiao Y."/>
            <person name="Xuan H."/>
            <person name="Zhang L."/>
            <person name="Chen W."/>
        </authorList>
    </citation>
    <scope>NUCLEOTIDE SEQUENCE</scope>
    <source>
        <tissue evidence="6">Salivary gland</tissue>
    </source>
</reference>
<proteinExistence type="evidence at transcript level"/>
<dbReference type="AlphaFoldDB" id="A0A0K8R6Y3"/>
<feature type="domain" description="BPTI/Kunitz inhibitor" evidence="5">
    <location>
        <begin position="80"/>
        <end position="139"/>
    </location>
</feature>
<dbReference type="PROSITE" id="PS50279">
    <property type="entry name" value="BPTI_KUNITZ_2"/>
    <property type="match status" value="4"/>
</dbReference>
<accession>A0A0K8R6Y3</accession>
<dbReference type="Pfam" id="PF00014">
    <property type="entry name" value="Kunitz_BPTI"/>
    <property type="match status" value="3"/>
</dbReference>
<dbReference type="SUPFAM" id="SSF57362">
    <property type="entry name" value="BPTI-like"/>
    <property type="match status" value="3"/>
</dbReference>
<dbReference type="InterPro" id="IPR002223">
    <property type="entry name" value="Kunitz_BPTI"/>
</dbReference>
<feature type="domain" description="BPTI/Kunitz inhibitor" evidence="5">
    <location>
        <begin position="28"/>
        <end position="80"/>
    </location>
</feature>
<dbReference type="PANTHER" id="PTHR10083">
    <property type="entry name" value="KUNITZ-TYPE PROTEASE INHIBITOR-RELATED"/>
    <property type="match status" value="1"/>
</dbReference>
<dbReference type="SMART" id="SM00131">
    <property type="entry name" value="KU"/>
    <property type="match status" value="3"/>
</dbReference>